<dbReference type="SMART" id="SM00331">
    <property type="entry name" value="PP2C_SIG"/>
    <property type="match status" value="1"/>
</dbReference>
<dbReference type="STRING" id="1817863.A2Y62_05360"/>
<sequence>MNSIYKLKLRYDDQQETIVECTKTRMTIGRSSRNDIVLGDPFASRFHAEIRFEKEEALLVDNGSANGSFLNGEIISEPVVLKPGNIIRIGKTEIKCIIEKPSGIEVPAVHLTGVLNELLPEGTITTSIGRHSPYEILSQIGSSRGDNSVAEQSHKTAEEIAVGETKFAVPIGESRDMLRIVSKVGIALLPHTSLEDTLRMVIDLVFDAIPAERGLLFLREGDELQCRIAIDSNHNPLESSSQVRISRSITKKVLDEHASILTSDAEHDPRFQGQESIILSQLRSVMAVPFVSGEATLGMIYVDNPFHSRFTEEDLDILTTIASVASIKIEHQKLLEAKIAKERIEQELKVASEIQTKLQPVTPPHLKGWDITGVSFPCREIGGDYYDFIPHKKDAGIIISLGDVTGKGIGAALLMSSVHAAIRTQSQLGITITQIMGEINQYIYDNTPTNKFVTLFFSILDTETGVLKYCNCGHNLPLLVRSSGDINRLKVGGTPIGIMPDFPYVEGEEIIEPGDVLLIYSDGVTESINSEGIEFGEERLIEVVQKNSTRSARGIFDRLDEALSRFVGTTPAVDDMTVVIIKRDYGLGNAKPPLTDGSY</sequence>
<dbReference type="Proteomes" id="UP000178943">
    <property type="component" value="Unassembled WGS sequence"/>
</dbReference>
<dbReference type="Gene3D" id="3.60.40.10">
    <property type="entry name" value="PPM-type phosphatase domain"/>
    <property type="match status" value="1"/>
</dbReference>
<dbReference type="Pfam" id="PF00498">
    <property type="entry name" value="FHA"/>
    <property type="match status" value="1"/>
</dbReference>
<evidence type="ECO:0000256" key="1">
    <source>
        <dbReference type="ARBA" id="ARBA00022801"/>
    </source>
</evidence>
<organism evidence="4 5">
    <name type="scientific">Candidatus Fischerbacteria bacterium RBG_13_37_8</name>
    <dbReference type="NCBI Taxonomy" id="1817863"/>
    <lineage>
        <taxon>Bacteria</taxon>
        <taxon>Candidatus Fischeribacteriota</taxon>
    </lineage>
</organism>
<dbReference type="PANTHER" id="PTHR43156:SF2">
    <property type="entry name" value="STAGE II SPORULATION PROTEIN E"/>
    <property type="match status" value="1"/>
</dbReference>
<dbReference type="Gene3D" id="3.30.450.40">
    <property type="match status" value="1"/>
</dbReference>
<dbReference type="InterPro" id="IPR029016">
    <property type="entry name" value="GAF-like_dom_sf"/>
</dbReference>
<accession>A0A1F5VXS6</accession>
<evidence type="ECO:0000259" key="3">
    <source>
        <dbReference type="PROSITE" id="PS51746"/>
    </source>
</evidence>
<dbReference type="InterPro" id="IPR008984">
    <property type="entry name" value="SMAD_FHA_dom_sf"/>
</dbReference>
<keyword evidence="1" id="KW-0378">Hydrolase</keyword>
<dbReference type="CDD" id="cd00060">
    <property type="entry name" value="FHA"/>
    <property type="match status" value="1"/>
</dbReference>
<dbReference type="GO" id="GO:0016791">
    <property type="term" value="F:phosphatase activity"/>
    <property type="evidence" value="ECO:0007669"/>
    <property type="project" value="TreeGrafter"/>
</dbReference>
<dbReference type="Pfam" id="PF07228">
    <property type="entry name" value="SpoIIE"/>
    <property type="match status" value="1"/>
</dbReference>
<name>A0A1F5VXS6_9BACT</name>
<dbReference type="SMART" id="SM00065">
    <property type="entry name" value="GAF"/>
    <property type="match status" value="1"/>
</dbReference>
<gene>
    <name evidence="4" type="ORF">A2Y62_05360</name>
</gene>
<dbReference type="SUPFAM" id="SSF81606">
    <property type="entry name" value="PP2C-like"/>
    <property type="match status" value="1"/>
</dbReference>
<dbReference type="SUPFAM" id="SSF55781">
    <property type="entry name" value="GAF domain-like"/>
    <property type="match status" value="1"/>
</dbReference>
<evidence type="ECO:0000313" key="4">
    <source>
        <dbReference type="EMBL" id="OGF68190.1"/>
    </source>
</evidence>
<reference evidence="4 5" key="1">
    <citation type="journal article" date="2016" name="Nat. Commun.">
        <title>Thousands of microbial genomes shed light on interconnected biogeochemical processes in an aquifer system.</title>
        <authorList>
            <person name="Anantharaman K."/>
            <person name="Brown C.T."/>
            <person name="Hug L.A."/>
            <person name="Sharon I."/>
            <person name="Castelle C.J."/>
            <person name="Probst A.J."/>
            <person name="Thomas B.C."/>
            <person name="Singh A."/>
            <person name="Wilkins M.J."/>
            <person name="Karaoz U."/>
            <person name="Brodie E.L."/>
            <person name="Williams K.H."/>
            <person name="Hubbard S.S."/>
            <person name="Banfield J.F."/>
        </authorList>
    </citation>
    <scope>NUCLEOTIDE SEQUENCE [LARGE SCALE GENOMIC DNA]</scope>
</reference>
<dbReference type="SMART" id="SM00240">
    <property type="entry name" value="FHA"/>
    <property type="match status" value="1"/>
</dbReference>
<dbReference type="AlphaFoldDB" id="A0A1F5VXS6"/>
<dbReference type="InterPro" id="IPR003018">
    <property type="entry name" value="GAF"/>
</dbReference>
<dbReference type="InterPro" id="IPR052016">
    <property type="entry name" value="Bact_Sigma-Reg"/>
</dbReference>
<comment type="caution">
    <text evidence="4">The sequence shown here is derived from an EMBL/GenBank/DDBJ whole genome shotgun (WGS) entry which is preliminary data.</text>
</comment>
<evidence type="ECO:0000259" key="2">
    <source>
        <dbReference type="PROSITE" id="PS50006"/>
    </source>
</evidence>
<evidence type="ECO:0000313" key="5">
    <source>
        <dbReference type="Proteomes" id="UP000178943"/>
    </source>
</evidence>
<dbReference type="EMBL" id="MFGW01000010">
    <property type="protein sequence ID" value="OGF68190.1"/>
    <property type="molecule type" value="Genomic_DNA"/>
</dbReference>
<evidence type="ECO:0008006" key="6">
    <source>
        <dbReference type="Google" id="ProtNLM"/>
    </source>
</evidence>
<protein>
    <recommendedName>
        <fullName evidence="6">FHA domain-containing protein</fullName>
    </recommendedName>
</protein>
<dbReference type="PROSITE" id="PS50006">
    <property type="entry name" value="FHA_DOMAIN"/>
    <property type="match status" value="1"/>
</dbReference>
<dbReference type="PANTHER" id="PTHR43156">
    <property type="entry name" value="STAGE II SPORULATION PROTEIN E-RELATED"/>
    <property type="match status" value="1"/>
</dbReference>
<dbReference type="InterPro" id="IPR000253">
    <property type="entry name" value="FHA_dom"/>
</dbReference>
<dbReference type="SUPFAM" id="SSF49879">
    <property type="entry name" value="SMAD/FHA domain"/>
    <property type="match status" value="1"/>
</dbReference>
<dbReference type="Gene3D" id="2.60.200.20">
    <property type="match status" value="1"/>
</dbReference>
<proteinExistence type="predicted"/>
<dbReference type="InterPro" id="IPR001932">
    <property type="entry name" value="PPM-type_phosphatase-like_dom"/>
</dbReference>
<dbReference type="PROSITE" id="PS51746">
    <property type="entry name" value="PPM_2"/>
    <property type="match status" value="1"/>
</dbReference>
<dbReference type="InterPro" id="IPR036457">
    <property type="entry name" value="PPM-type-like_dom_sf"/>
</dbReference>
<feature type="domain" description="FHA" evidence="2">
    <location>
        <begin position="26"/>
        <end position="75"/>
    </location>
</feature>
<feature type="domain" description="PPM-type phosphatase" evidence="3">
    <location>
        <begin position="360"/>
        <end position="583"/>
    </location>
</feature>
<dbReference type="Pfam" id="PF01590">
    <property type="entry name" value="GAF"/>
    <property type="match status" value="1"/>
</dbReference>